<dbReference type="EMBL" id="FAUW01000002">
    <property type="protein sequence ID" value="CUU78043.1"/>
    <property type="molecule type" value="Genomic_DNA"/>
</dbReference>
<evidence type="ECO:0000313" key="3">
    <source>
        <dbReference type="Proteomes" id="UP000052245"/>
    </source>
</evidence>
<gene>
    <name evidence="2" type="ORF">ERS739220_00926</name>
    <name evidence="1" type="ORF">ERS739223_00414</name>
</gene>
<reference evidence="3 4" key="1">
    <citation type="submission" date="2015-11" db="EMBL/GenBank/DDBJ databases">
        <authorList>
            <consortium name="Pathogen Informatics"/>
        </authorList>
    </citation>
    <scope>NUCLEOTIDE SEQUENCE [LARGE SCALE GENOMIC DNA]</scope>
    <source>
        <strain evidence="2 4">006A-0191</strain>
        <strain evidence="1 3">007A-0283</strain>
    </source>
</reference>
<dbReference type="Proteomes" id="UP000052257">
    <property type="component" value="Unassembled WGS sequence"/>
</dbReference>
<comment type="caution">
    <text evidence="2">The sequence shown here is derived from an EMBL/GenBank/DDBJ whole genome shotgun (WGS) entry which is preliminary data.</text>
</comment>
<dbReference type="EMBL" id="FAVC01000001">
    <property type="protein sequence ID" value="CUU73814.1"/>
    <property type="molecule type" value="Genomic_DNA"/>
</dbReference>
<evidence type="ECO:0000313" key="4">
    <source>
        <dbReference type="Proteomes" id="UP000052257"/>
    </source>
</evidence>
<evidence type="ECO:0000313" key="2">
    <source>
        <dbReference type="EMBL" id="CUU78043.1"/>
    </source>
</evidence>
<sequence>MKSFHIMVNKTELAKELQIEIRTLYNWEKNRPALYKFLIKNFQKENESNSKIKELNEYFSRLSEKEQEFYISDIKTRLLKKEIE</sequence>
<organism evidence="2 4">
    <name type="scientific">Campylobacter hyointestinalis subsp. hyointestinalis</name>
    <dbReference type="NCBI Taxonomy" id="91352"/>
    <lineage>
        <taxon>Bacteria</taxon>
        <taxon>Pseudomonadati</taxon>
        <taxon>Campylobacterota</taxon>
        <taxon>Epsilonproteobacteria</taxon>
        <taxon>Campylobacterales</taxon>
        <taxon>Campylobacteraceae</taxon>
        <taxon>Campylobacter</taxon>
    </lineage>
</organism>
<accession>A0A9W5AP92</accession>
<dbReference type="Proteomes" id="UP000052245">
    <property type="component" value="Unassembled WGS sequence"/>
</dbReference>
<evidence type="ECO:0000313" key="1">
    <source>
        <dbReference type="EMBL" id="CUU73814.1"/>
    </source>
</evidence>
<name>A0A9W5AP92_CAMHY</name>
<dbReference type="RefSeq" id="WP_235598051.1">
    <property type="nucleotide sequence ID" value="NZ_NIQE01000002.1"/>
</dbReference>
<protein>
    <submittedName>
        <fullName evidence="2">Sensory box protein</fullName>
    </submittedName>
</protein>
<proteinExistence type="predicted"/>
<dbReference type="AlphaFoldDB" id="A0A9W5AP92"/>